<dbReference type="InterPro" id="IPR002560">
    <property type="entry name" value="Transposase_DDE"/>
</dbReference>
<dbReference type="Pfam" id="PF01610">
    <property type="entry name" value="DDE_Tnp_ISL3"/>
    <property type="match status" value="1"/>
</dbReference>
<evidence type="ECO:0000259" key="1">
    <source>
        <dbReference type="Pfam" id="PF01610"/>
    </source>
</evidence>
<name>A0A081QQ17_STRMT</name>
<evidence type="ECO:0000313" key="2">
    <source>
        <dbReference type="EMBL" id="KEQ45040.1"/>
    </source>
</evidence>
<dbReference type="GO" id="GO:0004055">
    <property type="term" value="F:argininosuccinate synthase activity"/>
    <property type="evidence" value="ECO:0007669"/>
    <property type="project" value="UniProtKB-EC"/>
</dbReference>
<evidence type="ECO:0000313" key="3">
    <source>
        <dbReference type="Proteomes" id="UP000028089"/>
    </source>
</evidence>
<dbReference type="PANTHER" id="PTHR33498:SF1">
    <property type="entry name" value="TRANSPOSASE FOR INSERTION SEQUENCE ELEMENT IS1557"/>
    <property type="match status" value="1"/>
</dbReference>
<reference evidence="2 3" key="1">
    <citation type="submission" date="2014-05" db="EMBL/GenBank/DDBJ databases">
        <authorList>
            <person name="Daugherty S.C."/>
            <person name="Tallon L.J."/>
            <person name="Sadzewicz L."/>
            <person name="Kilian M."/>
            <person name="Tettelin H."/>
        </authorList>
    </citation>
    <scope>NUCLEOTIDE SEQUENCE [LARGE SCALE GENOMIC DNA]</scope>
    <source>
        <strain evidence="2 3">SK578</strain>
    </source>
</reference>
<dbReference type="EMBL" id="JPFY01000013">
    <property type="protein sequence ID" value="KEQ45040.1"/>
    <property type="molecule type" value="Genomic_DNA"/>
</dbReference>
<keyword evidence="2" id="KW-0436">Ligase</keyword>
<dbReference type="Proteomes" id="UP000028089">
    <property type="component" value="Unassembled WGS sequence"/>
</dbReference>
<dbReference type="InterPro" id="IPR047951">
    <property type="entry name" value="Transpos_ISL3"/>
</dbReference>
<dbReference type="PATRIC" id="fig|28037.93.peg.1092"/>
<proteinExistence type="predicted"/>
<gene>
    <name evidence="2" type="ORF">SK578_1137</name>
</gene>
<accession>A0A081QQ17</accession>
<organism evidence="2 3">
    <name type="scientific">Streptococcus mitis</name>
    <dbReference type="NCBI Taxonomy" id="28037"/>
    <lineage>
        <taxon>Bacteria</taxon>
        <taxon>Bacillati</taxon>
        <taxon>Bacillota</taxon>
        <taxon>Bacilli</taxon>
        <taxon>Lactobacillales</taxon>
        <taxon>Streptococcaceae</taxon>
        <taxon>Streptococcus</taxon>
        <taxon>Streptococcus mitis group</taxon>
    </lineage>
</organism>
<dbReference type="PANTHER" id="PTHR33498">
    <property type="entry name" value="TRANSPOSASE FOR INSERTION SEQUENCE ELEMENT IS1557"/>
    <property type="match status" value="1"/>
</dbReference>
<feature type="domain" description="Transposase IS204/IS1001/IS1096/IS1165 DDE" evidence="1">
    <location>
        <begin position="1"/>
        <end position="28"/>
    </location>
</feature>
<protein>
    <submittedName>
        <fullName evidence="2">Argininosuccinate synthase</fullName>
        <ecNumber evidence="2">6.3.4.5</ecNumber>
    </submittedName>
</protein>
<comment type="caution">
    <text evidence="2">The sequence shown here is derived from an EMBL/GenBank/DDBJ whole genome shotgun (WGS) entry which is preliminary data.</text>
</comment>
<sequence length="46" mass="5503">MEATNNLIKLIKRNAFGFRNFENFKKRIFIALNIKKERTKCVLSRS</sequence>
<dbReference type="AlphaFoldDB" id="A0A081QQ17"/>
<dbReference type="EC" id="6.3.4.5" evidence="2"/>